<accession>A0AAN6M1F5</accession>
<keyword evidence="8" id="KW-0677">Repeat</keyword>
<evidence type="ECO:0000256" key="7">
    <source>
        <dbReference type="ARBA" id="ARBA00022701"/>
    </source>
</evidence>
<keyword evidence="15 16" id="KW-0131">Cell cycle</keyword>
<dbReference type="HAMAP" id="MF_03141">
    <property type="entry name" value="lis1"/>
    <property type="match status" value="1"/>
</dbReference>
<dbReference type="InterPro" id="IPR013876">
    <property type="entry name" value="TFIIH_BTF_p62_N"/>
</dbReference>
<evidence type="ECO:0000256" key="11">
    <source>
        <dbReference type="ARBA" id="ARBA00023054"/>
    </source>
</evidence>
<dbReference type="SUPFAM" id="SSF109925">
    <property type="entry name" value="Lissencephaly-1 protein (Lis-1, PAF-AH alpha) N-terminal domain"/>
    <property type="match status" value="1"/>
</dbReference>
<feature type="region of interest" description="Disordered" evidence="18">
    <location>
        <begin position="417"/>
        <end position="437"/>
    </location>
</feature>
<evidence type="ECO:0000259" key="19">
    <source>
        <dbReference type="PROSITE" id="PS50858"/>
    </source>
</evidence>
<dbReference type="Gene3D" id="1.20.960.30">
    <property type="match status" value="1"/>
</dbReference>
<dbReference type="Pfam" id="PF08567">
    <property type="entry name" value="PH_TFIIH"/>
    <property type="match status" value="1"/>
</dbReference>
<keyword evidence="6 16" id="KW-0132">Cell division</keyword>
<evidence type="ECO:0000256" key="4">
    <source>
        <dbReference type="ARBA" id="ARBA00022490"/>
    </source>
</evidence>
<dbReference type="SUPFAM" id="SSF50978">
    <property type="entry name" value="WD40 repeat-like"/>
    <property type="match status" value="1"/>
</dbReference>
<dbReference type="InterPro" id="IPR020472">
    <property type="entry name" value="WD40_PAC1"/>
</dbReference>
<dbReference type="GO" id="GO:0000132">
    <property type="term" value="P:establishment of mitotic spindle orientation"/>
    <property type="evidence" value="ECO:0007669"/>
    <property type="project" value="UniProtKB-UniRule"/>
</dbReference>
<dbReference type="GO" id="GO:0006351">
    <property type="term" value="P:DNA-templated transcription"/>
    <property type="evidence" value="ECO:0007669"/>
    <property type="project" value="InterPro"/>
</dbReference>
<feature type="compositionally biased region" description="Basic and acidic residues" evidence="18">
    <location>
        <begin position="849"/>
        <end position="864"/>
    </location>
</feature>
<dbReference type="InterPro" id="IPR037190">
    <property type="entry name" value="LIS1_N"/>
</dbReference>
<evidence type="ECO:0000256" key="18">
    <source>
        <dbReference type="SAM" id="MobiDB-lite"/>
    </source>
</evidence>
<dbReference type="PROSITE" id="PS50294">
    <property type="entry name" value="WD_REPEATS_REGION"/>
    <property type="match status" value="5"/>
</dbReference>
<evidence type="ECO:0000256" key="13">
    <source>
        <dbReference type="ARBA" id="ARBA00023212"/>
    </source>
</evidence>
<dbReference type="InterPro" id="IPR017252">
    <property type="entry name" value="Dynein_regulator_LIS1"/>
</dbReference>
<evidence type="ECO:0000256" key="17">
    <source>
        <dbReference type="PROSITE-ProRule" id="PRU00221"/>
    </source>
</evidence>
<evidence type="ECO:0000313" key="20">
    <source>
        <dbReference type="EMBL" id="KAK3210433.1"/>
    </source>
</evidence>
<dbReference type="GO" id="GO:0005737">
    <property type="term" value="C:cytoplasm"/>
    <property type="evidence" value="ECO:0007669"/>
    <property type="project" value="UniProtKB-UniRule"/>
</dbReference>
<dbReference type="InterPro" id="IPR056795">
    <property type="entry name" value="PAC1-like_LisH-like_dom"/>
</dbReference>
<dbReference type="Pfam" id="PF00400">
    <property type="entry name" value="WD40"/>
    <property type="match status" value="6"/>
</dbReference>
<reference evidence="20 21" key="1">
    <citation type="submission" date="2021-02" db="EMBL/GenBank/DDBJ databases">
        <title>Genome assembly of Pseudopithomyces chartarum.</title>
        <authorList>
            <person name="Jauregui R."/>
            <person name="Singh J."/>
            <person name="Voisey C."/>
        </authorList>
    </citation>
    <scope>NUCLEOTIDE SEQUENCE [LARGE SCALE GENOMIC DNA]</scope>
    <source>
        <strain evidence="20 21">AGR01</strain>
    </source>
</reference>
<evidence type="ECO:0000313" key="21">
    <source>
        <dbReference type="Proteomes" id="UP001280581"/>
    </source>
</evidence>
<name>A0AAN6M1F5_9PLEO</name>
<feature type="repeat" description="WD" evidence="17">
    <location>
        <begin position="323"/>
        <end position="343"/>
    </location>
</feature>
<keyword evidence="9 16" id="KW-0498">Mitosis</keyword>
<dbReference type="GO" id="GO:0005874">
    <property type="term" value="C:microtubule"/>
    <property type="evidence" value="ECO:0007669"/>
    <property type="project" value="UniProtKB-KW"/>
</dbReference>
<evidence type="ECO:0000256" key="2">
    <source>
        <dbReference type="ARBA" id="ARBA00009448"/>
    </source>
</evidence>
<keyword evidence="10" id="KW-0805">Transcription regulation</keyword>
<dbReference type="SUPFAM" id="SSF50729">
    <property type="entry name" value="PH domain-like"/>
    <property type="match status" value="1"/>
</dbReference>
<evidence type="ECO:0000256" key="14">
    <source>
        <dbReference type="ARBA" id="ARBA00023242"/>
    </source>
</evidence>
<evidence type="ECO:0000256" key="16">
    <source>
        <dbReference type="HAMAP-Rule" id="MF_03141"/>
    </source>
</evidence>
<feature type="repeat" description="WD" evidence="17">
    <location>
        <begin position="111"/>
        <end position="152"/>
    </location>
</feature>
<comment type="domain">
    <text evidence="16">Dimerization mediated by the LisH domain may be required to activate dynein.</text>
</comment>
<feature type="compositionally biased region" description="Acidic residues" evidence="18">
    <location>
        <begin position="979"/>
        <end position="989"/>
    </location>
</feature>
<protein>
    <recommendedName>
        <fullName evidence="16">Nuclear distribution protein PAC1</fullName>
    </recommendedName>
    <alternativeName>
        <fullName evidence="16">Lissencephaly-1 homolog</fullName>
        <shortName evidence="16">LIS-1</shortName>
    </alternativeName>
    <alternativeName>
        <fullName evidence="16">nudF homolog</fullName>
    </alternativeName>
</protein>
<dbReference type="InterPro" id="IPR036322">
    <property type="entry name" value="WD40_repeat_dom_sf"/>
</dbReference>
<keyword evidence="13 16" id="KW-0206">Cytoskeleton</keyword>
<dbReference type="InterPro" id="IPR015943">
    <property type="entry name" value="WD40/YVTN_repeat-like_dom_sf"/>
</dbReference>
<evidence type="ECO:0000256" key="9">
    <source>
        <dbReference type="ARBA" id="ARBA00022776"/>
    </source>
</evidence>
<dbReference type="InterPro" id="IPR001680">
    <property type="entry name" value="WD40_rpt"/>
</dbReference>
<dbReference type="GO" id="GO:0006289">
    <property type="term" value="P:nucleotide-excision repair"/>
    <property type="evidence" value="ECO:0007669"/>
    <property type="project" value="InterPro"/>
</dbReference>
<dbReference type="GO" id="GO:0007154">
    <property type="term" value="P:cell communication"/>
    <property type="evidence" value="ECO:0007669"/>
    <property type="project" value="UniProtKB-ARBA"/>
</dbReference>
<feature type="compositionally biased region" description="Polar residues" evidence="18">
    <location>
        <begin position="83"/>
        <end position="99"/>
    </location>
</feature>
<dbReference type="CDD" id="cd00200">
    <property type="entry name" value="WD40"/>
    <property type="match status" value="1"/>
</dbReference>
<feature type="region of interest" description="Disordered" evidence="18">
    <location>
        <begin position="840"/>
        <end position="865"/>
    </location>
</feature>
<dbReference type="InterPro" id="IPR005607">
    <property type="entry name" value="BSD_dom"/>
</dbReference>
<keyword evidence="11 16" id="KW-0175">Coiled coil</keyword>
<dbReference type="GO" id="GO:0023052">
    <property type="term" value="P:signaling"/>
    <property type="evidence" value="ECO:0007669"/>
    <property type="project" value="UniProtKB-ARBA"/>
</dbReference>
<feature type="compositionally biased region" description="Basic residues" evidence="18">
    <location>
        <begin position="993"/>
        <end position="1003"/>
    </location>
</feature>
<dbReference type="PROSITE" id="PS00678">
    <property type="entry name" value="WD_REPEATS_1"/>
    <property type="match status" value="2"/>
</dbReference>
<dbReference type="GO" id="GO:0000922">
    <property type="term" value="C:spindle pole"/>
    <property type="evidence" value="ECO:0007669"/>
    <property type="project" value="UniProtKB-SubCell"/>
</dbReference>
<evidence type="ECO:0000256" key="6">
    <source>
        <dbReference type="ARBA" id="ARBA00022618"/>
    </source>
</evidence>
<dbReference type="AlphaFoldDB" id="A0AAN6M1F5"/>
<evidence type="ECO:0000256" key="1">
    <source>
        <dbReference type="ARBA" id="ARBA00004123"/>
    </source>
</evidence>
<feature type="repeat" description="WD" evidence="17">
    <location>
        <begin position="198"/>
        <end position="247"/>
    </location>
</feature>
<dbReference type="PANTHER" id="PTHR12856">
    <property type="entry name" value="TRANSCRIPTION INITIATION FACTOR IIH-RELATED"/>
    <property type="match status" value="1"/>
</dbReference>
<proteinExistence type="inferred from homology"/>
<dbReference type="Pfam" id="PF03909">
    <property type="entry name" value="BSD"/>
    <property type="match status" value="2"/>
</dbReference>
<dbReference type="GO" id="GO:0000439">
    <property type="term" value="C:transcription factor TFIIH core complex"/>
    <property type="evidence" value="ECO:0007669"/>
    <property type="project" value="InterPro"/>
</dbReference>
<feature type="repeat" description="WD" evidence="17">
    <location>
        <begin position="352"/>
        <end position="386"/>
    </location>
</feature>
<feature type="region of interest" description="Disordered" evidence="18">
    <location>
        <begin position="977"/>
        <end position="1004"/>
    </location>
</feature>
<dbReference type="Gene3D" id="2.130.10.10">
    <property type="entry name" value="YVTN repeat-like/Quinoprotein amine dehydrogenase"/>
    <property type="match status" value="1"/>
</dbReference>
<dbReference type="Proteomes" id="UP001280581">
    <property type="component" value="Unassembled WGS sequence"/>
</dbReference>
<dbReference type="SMART" id="SM00751">
    <property type="entry name" value="BSD"/>
    <property type="match status" value="1"/>
</dbReference>
<evidence type="ECO:0000256" key="5">
    <source>
        <dbReference type="ARBA" id="ARBA00022574"/>
    </source>
</evidence>
<dbReference type="PRINTS" id="PR00320">
    <property type="entry name" value="GPROTEINBRPT"/>
</dbReference>
<keyword evidence="7 16" id="KW-0493">Microtubule</keyword>
<feature type="repeat" description="WD" evidence="17">
    <location>
        <begin position="248"/>
        <end position="289"/>
    </location>
</feature>
<comment type="function">
    <text evidence="16">Positively regulates the activity of the minus-end directed microtubule motor protein dynein. May enhance dynein-mediated microtubule sliding by targeting dynein to the microtubule plus end. Required for nuclear migration during vegetative growth as well as development. Required for retrograde early endosome (EE) transport from the hyphal tip. Required for localization of dynein to the mitotic spindle poles. Recruits additional proteins to the dynein complex at SPBs.</text>
</comment>
<dbReference type="GO" id="GO:0051301">
    <property type="term" value="P:cell division"/>
    <property type="evidence" value="ECO:0007669"/>
    <property type="project" value="UniProtKB-KW"/>
</dbReference>
<sequence length="1170" mass="128821">MNAILTDRQSGELHKAIAAYLAGIGASKALEAFREEVELPTDFDDAKRKQYEGVMEKKWTSVVRLQKKVLDLEQGIKALQDELSSTTPTSSLRKNQDPSTWLPRAPARHSLQSHRSPITCVAFHPIFTSLASGSEDTTIKIWDWEMGELERTVKGHTKGVLDVDYGGPRGGTLLASCSSDLTIKLWDPSDEYKNIRTLPGHDHSVSAVRFIPSGAAGSPSSGNLLVSASRDRTLRIWDVTTGYCVKTIRGHADWVRDVAPSFDGRWLLSAGTDQTARLWDANSGEAKSTFLGHEHVIECVAIAPPASYASLATLAGLKKAPPLSSSAEFVATGSRDKTIKIWDGRGTLIKTLTGHDNWVRGLVFHPGGKYLLSVSDDKTIRCWDLKQDGKCVKTLSDAHGHFVSCIRWAPNQVNEAPVNGDAANGTAVNGTSDQKKEDKIRPLLHASASHRSGPPTESFTASVAHLVIFVIFAWGQSAAALHFGWVAMTFTLRRVREPLSLKLPGRVTLGSSSLLSTMSEAAAQYKKQDGKISVSTDGRIVSWRASSGNLAVDVEIAAITNLQQTPATAAKASIKIVVQKPDQTENHTFTFTSAAAREDQQTITGLLRKCIEDFKNKVTAVPAAATPAAATPTSGPDNGGASASMTMAQTLVSTPKDKEDPYDDAKLLVDITLQRSLLHSNEDLRRRFDQALRDKPDTISLAQFSNQFWATRVNLLRTHAVEKKQGAGTYNVLSVVKPVVEDGVQTLNMSKEQIQLIFAQHPLIKRVYNENVPPLTETDFWSRFFNSRLIKKLRGERINDRVDPTDPKLDKYLNVNDAADAAPQLLVPSIPLFLDVEGNEQNHSQKQGNRPDEKMRPASHEKVPILRTLNRMSEKMMAEVPPSDGAHSHGPAGLDEETYNQLVLRDLERAADDNRITLNIRDQNQFFSAGQGVHTSSSAETYAERTPAQVLSAMQRESQDIVANQTEKGGINLQTAIGAEDDSSSDEESNATKKPKVGSRSSRKGAYSQIFNAIKQRQRLGDESVTSSDTQSKEEAIKLGVSDQVYDNLKMAHDTTVEFLHYFWAVFYSGDPERANEVAKLVETLDKSLDRIKAVADLAEAERSERVRYLTEENDRYVKRTGKKRKFNPDIVPGGTKAVNGFVEPLRRAIDKARHEYQTALQEQLRQSKV</sequence>
<evidence type="ECO:0000256" key="10">
    <source>
        <dbReference type="ARBA" id="ARBA00023015"/>
    </source>
</evidence>
<comment type="subunit">
    <text evidence="16">Self-associates. Interacts with NDL1 and dynein.</text>
</comment>
<feature type="domain" description="BSD" evidence="19">
    <location>
        <begin position="741"/>
        <end position="792"/>
    </location>
</feature>
<dbReference type="PROSITE" id="PS50858">
    <property type="entry name" value="BSD"/>
    <property type="match status" value="1"/>
</dbReference>
<dbReference type="SMART" id="SM00320">
    <property type="entry name" value="WD40"/>
    <property type="match status" value="7"/>
</dbReference>
<evidence type="ECO:0000256" key="8">
    <source>
        <dbReference type="ARBA" id="ARBA00022737"/>
    </source>
</evidence>
<dbReference type="PROSITE" id="PS50082">
    <property type="entry name" value="WD_REPEATS_2"/>
    <property type="match status" value="6"/>
</dbReference>
<evidence type="ECO:0000256" key="12">
    <source>
        <dbReference type="ARBA" id="ARBA00023163"/>
    </source>
</evidence>
<evidence type="ECO:0000256" key="3">
    <source>
        <dbReference type="ARBA" id="ARBA00022448"/>
    </source>
</evidence>
<dbReference type="Gene3D" id="2.30.29.30">
    <property type="entry name" value="Pleckstrin-homology domain (PH domain)/Phosphotyrosine-binding domain (PTB)"/>
    <property type="match status" value="1"/>
</dbReference>
<dbReference type="PROSITE" id="PS50896">
    <property type="entry name" value="LISH"/>
    <property type="match status" value="1"/>
</dbReference>
<comment type="caution">
    <text evidence="20">The sequence shown here is derived from an EMBL/GenBank/DDBJ whole genome shotgun (WGS) entry which is preliminary data.</text>
</comment>
<feature type="repeat" description="WD" evidence="17">
    <location>
        <begin position="153"/>
        <end position="187"/>
    </location>
</feature>
<comment type="similarity">
    <text evidence="2">Belongs to the TFB1 family.</text>
</comment>
<dbReference type="InterPro" id="IPR027079">
    <property type="entry name" value="Tfb1/GTF2H1"/>
</dbReference>
<dbReference type="GO" id="GO:0051012">
    <property type="term" value="P:microtubule sliding"/>
    <property type="evidence" value="ECO:0007669"/>
    <property type="project" value="UniProtKB-UniRule"/>
</dbReference>
<dbReference type="FunFam" id="1.20.960.30:FF:000002">
    <property type="entry name" value="Platelet-activating factor acetylhydrolase ib"/>
    <property type="match status" value="1"/>
</dbReference>
<organism evidence="20 21">
    <name type="scientific">Pseudopithomyces chartarum</name>
    <dbReference type="NCBI Taxonomy" id="1892770"/>
    <lineage>
        <taxon>Eukaryota</taxon>
        <taxon>Fungi</taxon>
        <taxon>Dikarya</taxon>
        <taxon>Ascomycota</taxon>
        <taxon>Pezizomycotina</taxon>
        <taxon>Dothideomycetes</taxon>
        <taxon>Pleosporomycetidae</taxon>
        <taxon>Pleosporales</taxon>
        <taxon>Massarineae</taxon>
        <taxon>Didymosphaeriaceae</taxon>
        <taxon>Pseudopithomyces</taxon>
    </lineage>
</organism>
<keyword evidence="14" id="KW-0539">Nucleus</keyword>
<gene>
    <name evidence="16" type="primary">PAC1</name>
    <name evidence="16" type="synonym">LIS1</name>
    <name evidence="20" type="ORF">GRF29_44g2701359</name>
</gene>
<dbReference type="InterPro" id="IPR006594">
    <property type="entry name" value="LisH"/>
</dbReference>
<dbReference type="CDD" id="cd13229">
    <property type="entry name" value="PH_TFIIH"/>
    <property type="match status" value="1"/>
</dbReference>
<keyword evidence="3 16" id="KW-0813">Transport</keyword>
<keyword evidence="5 17" id="KW-0853">WD repeat</keyword>
<feature type="region of interest" description="Disordered" evidence="18">
    <location>
        <begin position="83"/>
        <end position="108"/>
    </location>
</feature>
<dbReference type="InterPro" id="IPR019775">
    <property type="entry name" value="WD40_repeat_CS"/>
</dbReference>
<dbReference type="GO" id="GO:0005875">
    <property type="term" value="C:microtubule associated complex"/>
    <property type="evidence" value="ECO:0007669"/>
    <property type="project" value="UniProtKB-UniRule"/>
</dbReference>
<dbReference type="EMBL" id="WVTA01000005">
    <property type="protein sequence ID" value="KAK3210433.1"/>
    <property type="molecule type" value="Genomic_DNA"/>
</dbReference>
<comment type="subcellular location">
    <subcellularLocation>
        <location evidence="16">Cytoplasm</location>
        <location evidence="16">Cytoskeleton</location>
    </subcellularLocation>
    <subcellularLocation>
        <location evidence="16">Cytoplasm</location>
        <location evidence="16">Cytoskeleton</location>
        <location evidence="16">Spindle pole</location>
    </subcellularLocation>
    <subcellularLocation>
        <location evidence="1">Nucleus</location>
    </subcellularLocation>
    <text evidence="16">Localizes to the plus ends of microtubules at the hyphal tip and the mitotic spindle poles.</text>
</comment>
<keyword evidence="4 16" id="KW-0963">Cytoplasm</keyword>
<comment type="similarity">
    <text evidence="16">Belongs to the WD repeat LIS1/nudF family.</text>
</comment>
<dbReference type="InterPro" id="IPR011993">
    <property type="entry name" value="PH-like_dom_sf"/>
</dbReference>
<keyword evidence="21" id="KW-1185">Reference proteome</keyword>
<dbReference type="FunFam" id="2.130.10.10:FF:000342">
    <property type="entry name" value="Nuclear distribution protein PAC1"/>
    <property type="match status" value="1"/>
</dbReference>
<dbReference type="GO" id="GO:0070840">
    <property type="term" value="F:dynein complex binding"/>
    <property type="evidence" value="ECO:0007669"/>
    <property type="project" value="UniProtKB-UniRule"/>
</dbReference>
<dbReference type="Pfam" id="PF24951">
    <property type="entry name" value="LisH_PAC1"/>
    <property type="match status" value="1"/>
</dbReference>
<evidence type="ECO:0000256" key="15">
    <source>
        <dbReference type="ARBA" id="ARBA00023306"/>
    </source>
</evidence>
<keyword evidence="12" id="KW-0804">Transcription</keyword>